<organism evidence="1 2">
    <name type="scientific">Persea americana</name>
    <name type="common">Avocado</name>
    <dbReference type="NCBI Taxonomy" id="3435"/>
    <lineage>
        <taxon>Eukaryota</taxon>
        <taxon>Viridiplantae</taxon>
        <taxon>Streptophyta</taxon>
        <taxon>Embryophyta</taxon>
        <taxon>Tracheophyta</taxon>
        <taxon>Spermatophyta</taxon>
        <taxon>Magnoliopsida</taxon>
        <taxon>Magnoliidae</taxon>
        <taxon>Laurales</taxon>
        <taxon>Lauraceae</taxon>
        <taxon>Persea</taxon>
    </lineage>
</organism>
<evidence type="ECO:0000313" key="2">
    <source>
        <dbReference type="Proteomes" id="UP001234297"/>
    </source>
</evidence>
<dbReference type="EMBL" id="CM056810">
    <property type="protein sequence ID" value="KAJ8644208.1"/>
    <property type="molecule type" value="Genomic_DNA"/>
</dbReference>
<gene>
    <name evidence="1" type="ORF">MRB53_005956</name>
</gene>
<reference evidence="1 2" key="1">
    <citation type="journal article" date="2022" name="Hortic Res">
        <title>A haplotype resolved chromosomal level avocado genome allows analysis of novel avocado genes.</title>
        <authorList>
            <person name="Nath O."/>
            <person name="Fletcher S.J."/>
            <person name="Hayward A."/>
            <person name="Shaw L.M."/>
            <person name="Masouleh A.K."/>
            <person name="Furtado A."/>
            <person name="Henry R.J."/>
            <person name="Mitter N."/>
        </authorList>
    </citation>
    <scope>NUCLEOTIDE SEQUENCE [LARGE SCALE GENOMIC DNA]</scope>
    <source>
        <strain evidence="2">cv. Hass</strain>
    </source>
</reference>
<proteinExistence type="predicted"/>
<name>A0ACC2MFB0_PERAE</name>
<accession>A0ACC2MFB0</accession>
<evidence type="ECO:0000313" key="1">
    <source>
        <dbReference type="EMBL" id="KAJ8644208.1"/>
    </source>
</evidence>
<protein>
    <submittedName>
        <fullName evidence="1">Uncharacterized protein</fullName>
    </submittedName>
</protein>
<dbReference type="Proteomes" id="UP001234297">
    <property type="component" value="Chromosome 2"/>
</dbReference>
<comment type="caution">
    <text evidence="1">The sequence shown here is derived from an EMBL/GenBank/DDBJ whole genome shotgun (WGS) entry which is preliminary data.</text>
</comment>
<keyword evidence="2" id="KW-1185">Reference proteome</keyword>
<sequence length="109" mass="12492">MGWGQQGLYSGSRWSEDAGYCAKMELLARSDVQWSLSASARYSSQPRAQILEIQKKRSPHGEIQEKEIDEIFKREELKKKSNKKRPLWDHLGIESQEAGPIIVAMQAIF</sequence>